<organism evidence="1 2">
    <name type="scientific">Petrotoga halophila DSM 16923</name>
    <dbReference type="NCBI Taxonomy" id="1122953"/>
    <lineage>
        <taxon>Bacteria</taxon>
        <taxon>Thermotogati</taxon>
        <taxon>Thermotogota</taxon>
        <taxon>Thermotogae</taxon>
        <taxon>Petrotogales</taxon>
        <taxon>Petrotogaceae</taxon>
        <taxon>Petrotoga</taxon>
    </lineage>
</organism>
<keyword evidence="2" id="KW-1185">Reference proteome</keyword>
<proteinExistence type="predicted"/>
<name>A0A2S5EDL6_9BACT</name>
<gene>
    <name evidence="1" type="ORF">AA81_10710</name>
</gene>
<accession>A0A2S5EDL6</accession>
<dbReference type="Proteomes" id="UP000236950">
    <property type="component" value="Unassembled WGS sequence"/>
</dbReference>
<sequence>MPQALKDIPQFCCWKYEKRSGRKTKVTYNPVTGERAKPNQPDTFKNFSSAVDAVNGYDGIGFLVDNGICVIDLDNCFDNSGKLNQDYRIGCRNYPRVY</sequence>
<comment type="caution">
    <text evidence="1">The sequence shown here is derived from an EMBL/GenBank/DDBJ whole genome shotgun (WGS) entry which is preliminary data.</text>
</comment>
<evidence type="ECO:0000313" key="2">
    <source>
        <dbReference type="Proteomes" id="UP000236950"/>
    </source>
</evidence>
<protein>
    <recommendedName>
        <fullName evidence="3">DNA primase/polymerase bifunctional N-terminal domain-containing protein</fullName>
    </recommendedName>
</protein>
<evidence type="ECO:0000313" key="1">
    <source>
        <dbReference type="EMBL" id="POZ91253.1"/>
    </source>
</evidence>
<reference evidence="1 2" key="1">
    <citation type="submission" date="2014-01" db="EMBL/GenBank/DDBJ databases">
        <title>Comparative genomics of Petrotoga.</title>
        <authorList>
            <person name="Chow K."/>
            <person name="Charchuk R."/>
            <person name="Nesbo C.L."/>
        </authorList>
    </citation>
    <scope>NUCLEOTIDE SEQUENCE [LARGE SCALE GENOMIC DNA]</scope>
    <source>
        <strain evidence="1 2">DSM 16923</strain>
    </source>
</reference>
<evidence type="ECO:0008006" key="3">
    <source>
        <dbReference type="Google" id="ProtNLM"/>
    </source>
</evidence>
<dbReference type="EMBL" id="JALY01000223">
    <property type="protein sequence ID" value="POZ91253.1"/>
    <property type="molecule type" value="Genomic_DNA"/>
</dbReference>
<dbReference type="AlphaFoldDB" id="A0A2S5EDL6"/>